<dbReference type="VEuPathDB" id="FungiDB:EYZ11_011332"/>
<protein>
    <submittedName>
        <fullName evidence="1">Uncharacterized protein</fullName>
    </submittedName>
</protein>
<accession>A0A4S3J340</accession>
<keyword evidence="2" id="KW-1185">Reference proteome</keyword>
<organism evidence="1 2">
    <name type="scientific">Aspergillus tanneri</name>
    <dbReference type="NCBI Taxonomy" id="1220188"/>
    <lineage>
        <taxon>Eukaryota</taxon>
        <taxon>Fungi</taxon>
        <taxon>Dikarya</taxon>
        <taxon>Ascomycota</taxon>
        <taxon>Pezizomycotina</taxon>
        <taxon>Eurotiomycetes</taxon>
        <taxon>Eurotiomycetidae</taxon>
        <taxon>Eurotiales</taxon>
        <taxon>Aspergillaceae</taxon>
        <taxon>Aspergillus</taxon>
        <taxon>Aspergillus subgen. Circumdati</taxon>
    </lineage>
</organism>
<name>A0A4S3J340_9EURO</name>
<sequence length="12" mass="1485">MYFKSLQTSYCN</sequence>
<proteinExistence type="predicted"/>
<evidence type="ECO:0000313" key="1">
    <source>
        <dbReference type="EMBL" id="THC89226.1"/>
    </source>
</evidence>
<gene>
    <name evidence="1" type="ORF">EYZ11_011332</name>
</gene>
<evidence type="ECO:0000313" key="2">
    <source>
        <dbReference type="Proteomes" id="UP000308092"/>
    </source>
</evidence>
<dbReference type="EMBL" id="SOSA01000689">
    <property type="protein sequence ID" value="THC89226.1"/>
    <property type="molecule type" value="Genomic_DNA"/>
</dbReference>
<reference evidence="1 2" key="1">
    <citation type="submission" date="2019-03" db="EMBL/GenBank/DDBJ databases">
        <title>The genome sequence of a newly discovered highly antifungal drug resistant Aspergillus species, Aspergillus tanneri NIH 1004.</title>
        <authorList>
            <person name="Mounaud S."/>
            <person name="Singh I."/>
            <person name="Joardar V."/>
            <person name="Pakala S."/>
            <person name="Pakala S."/>
            <person name="Venepally P."/>
            <person name="Hoover J."/>
            <person name="Nierman W."/>
            <person name="Chung J."/>
            <person name="Losada L."/>
        </authorList>
    </citation>
    <scope>NUCLEOTIDE SEQUENCE [LARGE SCALE GENOMIC DNA]</scope>
    <source>
        <strain evidence="1 2">NIH1004</strain>
    </source>
</reference>
<dbReference type="Proteomes" id="UP000308092">
    <property type="component" value="Unassembled WGS sequence"/>
</dbReference>
<comment type="caution">
    <text evidence="1">The sequence shown here is derived from an EMBL/GenBank/DDBJ whole genome shotgun (WGS) entry which is preliminary data.</text>
</comment>